<dbReference type="SUPFAM" id="SSF55724">
    <property type="entry name" value="Mog1p/PsbP-like"/>
    <property type="match status" value="1"/>
</dbReference>
<keyword evidence="2" id="KW-0813">Transport</keyword>
<comment type="caution">
    <text evidence="4">The sequence shown here is derived from an EMBL/GenBank/DDBJ whole genome shotgun (WGS) entry which is preliminary data.</text>
</comment>
<keyword evidence="3" id="KW-0653">Protein transport</keyword>
<evidence type="ECO:0000313" key="5">
    <source>
        <dbReference type="Proteomes" id="UP000324800"/>
    </source>
</evidence>
<dbReference type="OrthoDB" id="10255285at2759"/>
<evidence type="ECO:0000256" key="1">
    <source>
        <dbReference type="ARBA" id="ARBA00010307"/>
    </source>
</evidence>
<name>A0A5J4W291_9EUKA</name>
<gene>
    <name evidence="4" type="ORF">EZS28_015468</name>
</gene>
<dbReference type="AlphaFoldDB" id="A0A5J4W291"/>
<dbReference type="Proteomes" id="UP000324800">
    <property type="component" value="Unassembled WGS sequence"/>
</dbReference>
<dbReference type="GO" id="GO:0005085">
    <property type="term" value="F:guanyl-nucleotide exchange factor activity"/>
    <property type="evidence" value="ECO:0007669"/>
    <property type="project" value="TreeGrafter"/>
</dbReference>
<evidence type="ECO:0000256" key="2">
    <source>
        <dbReference type="ARBA" id="ARBA00022448"/>
    </source>
</evidence>
<dbReference type="GO" id="GO:0031267">
    <property type="term" value="F:small GTPase binding"/>
    <property type="evidence" value="ECO:0007669"/>
    <property type="project" value="TreeGrafter"/>
</dbReference>
<accession>A0A5J4W291</accession>
<dbReference type="InterPro" id="IPR016123">
    <property type="entry name" value="Mog1/PsbP_a/b/a-sand"/>
</dbReference>
<proteinExistence type="inferred from homology"/>
<dbReference type="PANTHER" id="PTHR15837">
    <property type="entry name" value="RAN GUANINE NUCLEOTIDE RELEASE FACTOR"/>
    <property type="match status" value="1"/>
</dbReference>
<evidence type="ECO:0000256" key="3">
    <source>
        <dbReference type="ARBA" id="ARBA00022927"/>
    </source>
</evidence>
<dbReference type="GO" id="GO:0005634">
    <property type="term" value="C:nucleus"/>
    <property type="evidence" value="ECO:0007669"/>
    <property type="project" value="TreeGrafter"/>
</dbReference>
<evidence type="ECO:0000313" key="4">
    <source>
        <dbReference type="EMBL" id="KAA6389005.1"/>
    </source>
</evidence>
<reference evidence="4 5" key="1">
    <citation type="submission" date="2019-03" db="EMBL/GenBank/DDBJ databases">
        <title>Single cell metagenomics reveals metabolic interactions within the superorganism composed of flagellate Streblomastix strix and complex community of Bacteroidetes bacteria on its surface.</title>
        <authorList>
            <person name="Treitli S.C."/>
            <person name="Kolisko M."/>
            <person name="Husnik F."/>
            <person name="Keeling P."/>
            <person name="Hampl V."/>
        </authorList>
    </citation>
    <scope>NUCLEOTIDE SEQUENCE [LARGE SCALE GENOMIC DNA]</scope>
    <source>
        <strain evidence="4">ST1C</strain>
    </source>
</reference>
<comment type="similarity">
    <text evidence="1">Belongs to the MOG1 family.</text>
</comment>
<protein>
    <submittedName>
        <fullName evidence="4">Putative ran guanine nucleotide release factor</fullName>
    </submittedName>
</protein>
<sequence length="243" mass="27621">MLKELFGGAVTAALPDSWLDASTIRVIPDNQEVYIDPENQLNHIIIEILETVSKNDEYSIGFHFKDLCNMNNAKNVILHYNCIIANENIPNIESNIYKAGLISNQQIGRFQNRDVITYMSLFRLPQVRTDFLISLNITLPTELPKKEESIDGKDGKKKSVNLDELFQFGEHEITSNTNSLPIFHDIKSESSKPQIESIQLGRDSLGDDHYIMVEKHIAEGNDGAIVKELLKTFRINDMKLFEA</sequence>
<dbReference type="PANTHER" id="PTHR15837:SF0">
    <property type="entry name" value="RAN GUANINE NUCLEOTIDE RELEASE FACTOR"/>
    <property type="match status" value="1"/>
</dbReference>
<dbReference type="Gene3D" id="3.40.1000.10">
    <property type="entry name" value="Mog1/PsbP, alpha/beta/alpha sandwich"/>
    <property type="match status" value="1"/>
</dbReference>
<dbReference type="InterPro" id="IPR007681">
    <property type="entry name" value="Mog1"/>
</dbReference>
<dbReference type="GO" id="GO:0006606">
    <property type="term" value="P:protein import into nucleus"/>
    <property type="evidence" value="ECO:0007669"/>
    <property type="project" value="TreeGrafter"/>
</dbReference>
<organism evidence="4 5">
    <name type="scientific">Streblomastix strix</name>
    <dbReference type="NCBI Taxonomy" id="222440"/>
    <lineage>
        <taxon>Eukaryota</taxon>
        <taxon>Metamonada</taxon>
        <taxon>Preaxostyla</taxon>
        <taxon>Oxymonadida</taxon>
        <taxon>Streblomastigidae</taxon>
        <taxon>Streblomastix</taxon>
    </lineage>
</organism>
<dbReference type="EMBL" id="SNRW01003751">
    <property type="protein sequence ID" value="KAA6389005.1"/>
    <property type="molecule type" value="Genomic_DNA"/>
</dbReference>
<dbReference type="Pfam" id="PF04603">
    <property type="entry name" value="Mog1"/>
    <property type="match status" value="1"/>
</dbReference>